<dbReference type="InterPro" id="IPR036629">
    <property type="entry name" value="YjbJ_sf"/>
</dbReference>
<feature type="region of interest" description="Disordered" evidence="2">
    <location>
        <begin position="1"/>
        <end position="68"/>
    </location>
</feature>
<evidence type="ECO:0000259" key="3">
    <source>
        <dbReference type="Pfam" id="PF05532"/>
    </source>
</evidence>
<evidence type="ECO:0000313" key="4">
    <source>
        <dbReference type="EMBL" id="GAA3624080.1"/>
    </source>
</evidence>
<organism evidence="4 5">
    <name type="scientific">Microlunatus ginsengisoli</name>
    <dbReference type="NCBI Taxonomy" id="363863"/>
    <lineage>
        <taxon>Bacteria</taxon>
        <taxon>Bacillati</taxon>
        <taxon>Actinomycetota</taxon>
        <taxon>Actinomycetes</taxon>
        <taxon>Propionibacteriales</taxon>
        <taxon>Propionibacteriaceae</taxon>
        <taxon>Microlunatus</taxon>
    </lineage>
</organism>
<accession>A0ABP7A3A0</accession>
<dbReference type="Gene3D" id="1.10.1470.10">
    <property type="entry name" value="YjbJ"/>
    <property type="match status" value="1"/>
</dbReference>
<feature type="domain" description="CsbD-like" evidence="3">
    <location>
        <begin position="5"/>
        <end position="56"/>
    </location>
</feature>
<reference evidence="5" key="1">
    <citation type="journal article" date="2019" name="Int. J. Syst. Evol. Microbiol.">
        <title>The Global Catalogue of Microorganisms (GCM) 10K type strain sequencing project: providing services to taxonomists for standard genome sequencing and annotation.</title>
        <authorList>
            <consortium name="The Broad Institute Genomics Platform"/>
            <consortium name="The Broad Institute Genome Sequencing Center for Infectious Disease"/>
            <person name="Wu L."/>
            <person name="Ma J."/>
        </authorList>
    </citation>
    <scope>NUCLEOTIDE SEQUENCE [LARGE SCALE GENOMIC DNA]</scope>
    <source>
        <strain evidence="5">JCM 16929</strain>
    </source>
</reference>
<comment type="caution">
    <text evidence="4">The sequence shown here is derived from an EMBL/GenBank/DDBJ whole genome shotgun (WGS) entry which is preliminary data.</text>
</comment>
<feature type="compositionally biased region" description="Basic and acidic residues" evidence="2">
    <location>
        <begin position="7"/>
        <end position="22"/>
    </location>
</feature>
<dbReference type="Proteomes" id="UP001501490">
    <property type="component" value="Unassembled WGS sequence"/>
</dbReference>
<feature type="compositionally biased region" description="Basic and acidic residues" evidence="2">
    <location>
        <begin position="33"/>
        <end position="56"/>
    </location>
</feature>
<dbReference type="InterPro" id="IPR008462">
    <property type="entry name" value="CsbD"/>
</dbReference>
<evidence type="ECO:0000256" key="1">
    <source>
        <dbReference type="ARBA" id="ARBA00009129"/>
    </source>
</evidence>
<dbReference type="EMBL" id="BAABAB010000020">
    <property type="protein sequence ID" value="GAA3624080.1"/>
    <property type="molecule type" value="Genomic_DNA"/>
</dbReference>
<evidence type="ECO:0000256" key="2">
    <source>
        <dbReference type="SAM" id="MobiDB-lite"/>
    </source>
</evidence>
<comment type="similarity">
    <text evidence="1">Belongs to the UPF0337 (CsbD) family.</text>
</comment>
<dbReference type="SUPFAM" id="SSF69047">
    <property type="entry name" value="Hypothetical protein YjbJ"/>
    <property type="match status" value="1"/>
</dbReference>
<dbReference type="Pfam" id="PF05532">
    <property type="entry name" value="CsbD"/>
    <property type="match status" value="1"/>
</dbReference>
<keyword evidence="5" id="KW-1185">Reference proteome</keyword>
<gene>
    <name evidence="4" type="ORF">GCM10022236_28030</name>
</gene>
<name>A0ABP7A3A0_9ACTN</name>
<protein>
    <submittedName>
        <fullName evidence="4">CsbD family protein</fullName>
    </submittedName>
</protein>
<evidence type="ECO:0000313" key="5">
    <source>
        <dbReference type="Proteomes" id="UP001501490"/>
    </source>
</evidence>
<proteinExistence type="inferred from homology"/>
<sequence>MGIGDKISNKAEEAGGKAKEAVGDATDNESLEAEGKMDQTEAHGKQAGENVKDALREAGQAVKGDDRR</sequence>